<dbReference type="Proteomes" id="UP000324800">
    <property type="component" value="Unassembled WGS sequence"/>
</dbReference>
<evidence type="ECO:0000313" key="2">
    <source>
        <dbReference type="Proteomes" id="UP000324800"/>
    </source>
</evidence>
<gene>
    <name evidence="1" type="ORF">EZS28_019581</name>
</gene>
<evidence type="ECO:0000313" key="1">
    <source>
        <dbReference type="EMBL" id="KAA6384892.1"/>
    </source>
</evidence>
<accession>A0A5J4VQJ7</accession>
<dbReference type="AlphaFoldDB" id="A0A5J4VQJ7"/>
<dbReference type="EMBL" id="SNRW01005528">
    <property type="protein sequence ID" value="KAA6384892.1"/>
    <property type="molecule type" value="Genomic_DNA"/>
</dbReference>
<organism evidence="1 2">
    <name type="scientific">Streblomastix strix</name>
    <dbReference type="NCBI Taxonomy" id="222440"/>
    <lineage>
        <taxon>Eukaryota</taxon>
        <taxon>Metamonada</taxon>
        <taxon>Preaxostyla</taxon>
        <taxon>Oxymonadida</taxon>
        <taxon>Streblomastigidae</taxon>
        <taxon>Streblomastix</taxon>
    </lineage>
</organism>
<sequence length="1220" mass="134872">MINNAPAPAPDVYTRLEPSEIFDTKADKTDTYTKTETDTLLDAKADKSEIIDSYLKTEDDAFLSLKANVADIVDSYSKTEDDALLLLKADKTDTYSKTETDAQLDAKANIADIVDSYSKTEDDALLLLKVDKSDFYTNTETDTQLDAKADKSELIDSYSKTEDDALLLLKANTADLTNYVDLTSAQTITGQKQFGGGDMLVSSLVTQPQLQEIRDIAIGKSEAYVFSAQEELKILETELLDTSNIIATLGAATGGGNAITDISIDGNVLTSAKNKNFVDTDYDQSISGQKTFSTTIHSVGIMIQMYDNSSVVCAGGGVRSIANILSASYFKSKNDALLLLNADKTQLIDQYTKIETNNLLNNKADTGVSYTKSEDDALLLLKADKRQLIDSYTKGETNILLNIIADTDVSYIKSEDDALLLLKADKTQLIDSYIKGETNNLLDNKANQSTIYFKTDTDQLISEIDIGDVDLTDYYNKTKTDELLSENADTTELSNYMTLGTAQTINANKTFNNACRFISSIDGMSTITGASFVKSSADDTIVLLGVGGTKPISVFSSSVDDSNYTKKDGDVQDIQGLLRKKSLDQLYPEPIDDDYITLGAVKSEFISSIYSGSINGNLTATQFIKSGKDDTSVLLASRGDALISSFGRFEELTSTRDQEPVPPAQRIPIGEQTLQKQVKDNDDILFSINEMFVLPVSNAPQKLDLSTQLEQSSFLAQNGSDPQLIIYGDRITLTASYTTAGLFPGGYLFKSYPEFVKPMEEDKVVALVGTNTTNKNSTFCYIDQNGPFIISTSQNPSKNCLFIKVTYCKKYEQSKIINYGANNDGIVNMMDTWHVNSKGTFETSSHVYETVKKQTDLIATGLFGDVKIYYLYSNIKLLDELAIYKADRVTFFIKEGPFITYSFDTKFGYIIQQYSNSENQQTVHRLFSTITQKLLLPNTKYEPVRTEQQEYAAMCLFKDVHDKSLAVEVTVSGVLNKYDCEFQGTYILDNYKNPTSNEEPNASPLNPKEPDSHIDEVIIKHDKQLASSSLLIYSITNVFNKIQLIAPFDQGGHAYNTYYIVDDGTCKICAFNLYFETKGKATFTQEIGLIPDAILPTDGKSTGFPASVYRNAGGYINSKLKKLISQVGKGVSWMKDKIVKPIMPITNALLQSLGPAGSIVVKRISVGSSVVDAIFGPNKQQSEQQFRQDFRTSRQDDFLKKNVQIHIINNRIKLIVDEFQ</sequence>
<protein>
    <submittedName>
        <fullName evidence="1">Uncharacterized protein</fullName>
    </submittedName>
</protein>
<proteinExistence type="predicted"/>
<name>A0A5J4VQJ7_9EUKA</name>
<comment type="caution">
    <text evidence="1">The sequence shown here is derived from an EMBL/GenBank/DDBJ whole genome shotgun (WGS) entry which is preliminary data.</text>
</comment>
<reference evidence="1 2" key="1">
    <citation type="submission" date="2019-03" db="EMBL/GenBank/DDBJ databases">
        <title>Single cell metagenomics reveals metabolic interactions within the superorganism composed of flagellate Streblomastix strix and complex community of Bacteroidetes bacteria on its surface.</title>
        <authorList>
            <person name="Treitli S.C."/>
            <person name="Kolisko M."/>
            <person name="Husnik F."/>
            <person name="Keeling P."/>
            <person name="Hampl V."/>
        </authorList>
    </citation>
    <scope>NUCLEOTIDE SEQUENCE [LARGE SCALE GENOMIC DNA]</scope>
    <source>
        <strain evidence="1">ST1C</strain>
    </source>
</reference>